<dbReference type="Pfam" id="PF01790">
    <property type="entry name" value="LGT"/>
    <property type="match status" value="1"/>
</dbReference>
<reference evidence="7" key="1">
    <citation type="journal article" date="2015" name="Nature">
        <title>Complex archaea that bridge the gap between prokaryotes and eukaryotes.</title>
        <authorList>
            <person name="Spang A."/>
            <person name="Saw J.H."/>
            <person name="Jorgensen S.L."/>
            <person name="Zaremba-Niedzwiedzka K."/>
            <person name="Martijn J."/>
            <person name="Lind A.E."/>
            <person name="van Eijk R."/>
            <person name="Schleper C."/>
            <person name="Guy L."/>
            <person name="Ettema T.J."/>
        </authorList>
    </citation>
    <scope>NUCLEOTIDE SEQUENCE</scope>
</reference>
<feature type="transmembrane region" description="Helical" evidence="6">
    <location>
        <begin position="23"/>
        <end position="41"/>
    </location>
</feature>
<dbReference type="AlphaFoldDB" id="A0A0F9TVF6"/>
<dbReference type="GO" id="GO:0042158">
    <property type="term" value="P:lipoprotein biosynthetic process"/>
    <property type="evidence" value="ECO:0007669"/>
    <property type="project" value="InterPro"/>
</dbReference>
<feature type="transmembrane region" description="Helical" evidence="6">
    <location>
        <begin position="61"/>
        <end position="84"/>
    </location>
</feature>
<keyword evidence="5 6" id="KW-0472">Membrane</keyword>
<feature type="transmembrane region" description="Helical" evidence="6">
    <location>
        <begin position="187"/>
        <end position="206"/>
    </location>
</feature>
<evidence type="ECO:0000256" key="6">
    <source>
        <dbReference type="SAM" id="Phobius"/>
    </source>
</evidence>
<evidence type="ECO:0000256" key="4">
    <source>
        <dbReference type="ARBA" id="ARBA00022989"/>
    </source>
</evidence>
<evidence type="ECO:0008006" key="8">
    <source>
        <dbReference type="Google" id="ProtNLM"/>
    </source>
</evidence>
<name>A0A0F9TVF6_9ZZZZ</name>
<comment type="caution">
    <text evidence="7">The sequence shown here is derived from an EMBL/GenBank/DDBJ whole genome shotgun (WGS) entry which is preliminary data.</text>
</comment>
<feature type="transmembrane region" description="Helical" evidence="6">
    <location>
        <begin position="213"/>
        <end position="231"/>
    </location>
</feature>
<dbReference type="NCBIfam" id="TIGR00544">
    <property type="entry name" value="lgt"/>
    <property type="match status" value="1"/>
</dbReference>
<keyword evidence="2" id="KW-0808">Transferase</keyword>
<evidence type="ECO:0000256" key="1">
    <source>
        <dbReference type="ARBA" id="ARBA00022475"/>
    </source>
</evidence>
<protein>
    <recommendedName>
        <fullName evidence="8">Prolipoprotein diacylglyceryl transferase</fullName>
    </recommendedName>
</protein>
<keyword evidence="1" id="KW-1003">Cell membrane</keyword>
<dbReference type="HAMAP" id="MF_01147">
    <property type="entry name" value="Lgt"/>
    <property type="match status" value="1"/>
</dbReference>
<keyword evidence="4 6" id="KW-1133">Transmembrane helix</keyword>
<gene>
    <name evidence="7" type="ORF">LCGC14_0345630</name>
</gene>
<organism evidence="7">
    <name type="scientific">marine sediment metagenome</name>
    <dbReference type="NCBI Taxonomy" id="412755"/>
    <lineage>
        <taxon>unclassified sequences</taxon>
        <taxon>metagenomes</taxon>
        <taxon>ecological metagenomes</taxon>
    </lineage>
</organism>
<evidence type="ECO:0000256" key="2">
    <source>
        <dbReference type="ARBA" id="ARBA00022679"/>
    </source>
</evidence>
<evidence type="ECO:0000256" key="3">
    <source>
        <dbReference type="ARBA" id="ARBA00022692"/>
    </source>
</evidence>
<proteinExistence type="inferred from homology"/>
<keyword evidence="3 6" id="KW-0812">Transmembrane</keyword>
<evidence type="ECO:0000313" key="7">
    <source>
        <dbReference type="EMBL" id="KKN78942.1"/>
    </source>
</evidence>
<dbReference type="GO" id="GO:0008961">
    <property type="term" value="F:phosphatidylglycerol-prolipoprotein diacylglyceryl transferase activity"/>
    <property type="evidence" value="ECO:0007669"/>
    <property type="project" value="InterPro"/>
</dbReference>
<dbReference type="PANTHER" id="PTHR30589">
    <property type="entry name" value="PROLIPOPROTEIN DIACYLGLYCERYL TRANSFERASE"/>
    <property type="match status" value="1"/>
</dbReference>
<dbReference type="InterPro" id="IPR001640">
    <property type="entry name" value="Lgt"/>
</dbReference>
<dbReference type="PROSITE" id="PS01311">
    <property type="entry name" value="LGT"/>
    <property type="match status" value="1"/>
</dbReference>
<evidence type="ECO:0000256" key="5">
    <source>
        <dbReference type="ARBA" id="ARBA00023136"/>
    </source>
</evidence>
<sequence length="281" mass="32062">MKDGIINWNVDPEIFTLFDTFPIRYYSLSWALGCALCYLIVKQVYEKENIPLENLEQLTMYIVVGAFLGARLGHCFFYEPQYYFQNPLEIILPIRKVGESFEFIGFQGLASHGGLIGIVTAIILYARKTKTNILWIMDRVALGCAVTAACIRIGNFMNSEVYGKPTNGNWGVVFEREDLLPRHPTQLYEAAAYLLIFLVLMFVYISKKVKRRNGLMVGIFMILMFTARFIIEFVKENQVGFEDSMSINMGQILSIPLILLGFVIIYYGKKPVASNGLYENT</sequence>
<dbReference type="EMBL" id="LAZR01000255">
    <property type="protein sequence ID" value="KKN78942.1"/>
    <property type="molecule type" value="Genomic_DNA"/>
</dbReference>
<feature type="transmembrane region" description="Helical" evidence="6">
    <location>
        <begin position="133"/>
        <end position="154"/>
    </location>
</feature>
<dbReference type="GO" id="GO:0005886">
    <property type="term" value="C:plasma membrane"/>
    <property type="evidence" value="ECO:0007669"/>
    <property type="project" value="InterPro"/>
</dbReference>
<dbReference type="PANTHER" id="PTHR30589:SF0">
    <property type="entry name" value="PHOSPHATIDYLGLYCEROL--PROLIPOPROTEIN DIACYLGLYCERYL TRANSFERASE"/>
    <property type="match status" value="1"/>
</dbReference>
<feature type="transmembrane region" description="Helical" evidence="6">
    <location>
        <begin position="251"/>
        <end position="268"/>
    </location>
</feature>
<accession>A0A0F9TVF6</accession>
<feature type="transmembrane region" description="Helical" evidence="6">
    <location>
        <begin position="104"/>
        <end position="126"/>
    </location>
</feature>